<feature type="non-terminal residue" evidence="1">
    <location>
        <position position="106"/>
    </location>
</feature>
<comment type="caution">
    <text evidence="1">The sequence shown here is derived from an EMBL/GenBank/DDBJ whole genome shotgun (WGS) entry which is preliminary data.</text>
</comment>
<protein>
    <submittedName>
        <fullName evidence="1">Uncharacterized protein</fullName>
    </submittedName>
</protein>
<dbReference type="EMBL" id="JASPKZ010007176">
    <property type="protein sequence ID" value="KAJ9586289.1"/>
    <property type="molecule type" value="Genomic_DNA"/>
</dbReference>
<keyword evidence="2" id="KW-1185">Reference proteome</keyword>
<feature type="non-terminal residue" evidence="1">
    <location>
        <position position="1"/>
    </location>
</feature>
<dbReference type="AlphaFoldDB" id="A0AAD8EDX2"/>
<name>A0AAD8EDX2_DIPPU</name>
<gene>
    <name evidence="1" type="ORF">L9F63_020066</name>
</gene>
<reference evidence="1" key="1">
    <citation type="journal article" date="2023" name="IScience">
        <title>Live-bearing cockroach genome reveals convergent evolutionary mechanisms linked to viviparity in insects and beyond.</title>
        <authorList>
            <person name="Fouks B."/>
            <person name="Harrison M.C."/>
            <person name="Mikhailova A.A."/>
            <person name="Marchal E."/>
            <person name="English S."/>
            <person name="Carruthers M."/>
            <person name="Jennings E.C."/>
            <person name="Chiamaka E.L."/>
            <person name="Frigard R.A."/>
            <person name="Pippel M."/>
            <person name="Attardo G.M."/>
            <person name="Benoit J.B."/>
            <person name="Bornberg-Bauer E."/>
            <person name="Tobe S.S."/>
        </authorList>
    </citation>
    <scope>NUCLEOTIDE SEQUENCE</scope>
    <source>
        <strain evidence="1">Stay&amp;Tobe</strain>
    </source>
</reference>
<dbReference type="Proteomes" id="UP001233999">
    <property type="component" value="Unassembled WGS sequence"/>
</dbReference>
<accession>A0AAD8EDX2</accession>
<evidence type="ECO:0000313" key="2">
    <source>
        <dbReference type="Proteomes" id="UP001233999"/>
    </source>
</evidence>
<reference evidence="1" key="2">
    <citation type="submission" date="2023-05" db="EMBL/GenBank/DDBJ databases">
        <authorList>
            <person name="Fouks B."/>
        </authorList>
    </citation>
    <scope>NUCLEOTIDE SEQUENCE</scope>
    <source>
        <strain evidence="1">Stay&amp;Tobe</strain>
        <tissue evidence="1">Testes</tissue>
    </source>
</reference>
<sequence>CNIDHIRYSKSSSLFIAVNQFTESVKRTSGLMTMERKFNERGAYSNVTLNYKSEEVRALRNNGRRNRIQRSSVIMEAKIYGQFYLDMIESIHGTFCTMALMDVYYS</sequence>
<proteinExistence type="predicted"/>
<evidence type="ECO:0000313" key="1">
    <source>
        <dbReference type="EMBL" id="KAJ9586289.1"/>
    </source>
</evidence>
<organism evidence="1 2">
    <name type="scientific">Diploptera punctata</name>
    <name type="common">Pacific beetle cockroach</name>
    <dbReference type="NCBI Taxonomy" id="6984"/>
    <lineage>
        <taxon>Eukaryota</taxon>
        <taxon>Metazoa</taxon>
        <taxon>Ecdysozoa</taxon>
        <taxon>Arthropoda</taxon>
        <taxon>Hexapoda</taxon>
        <taxon>Insecta</taxon>
        <taxon>Pterygota</taxon>
        <taxon>Neoptera</taxon>
        <taxon>Polyneoptera</taxon>
        <taxon>Dictyoptera</taxon>
        <taxon>Blattodea</taxon>
        <taxon>Blaberoidea</taxon>
        <taxon>Blaberidae</taxon>
        <taxon>Diplopterinae</taxon>
        <taxon>Diploptera</taxon>
    </lineage>
</organism>